<dbReference type="GO" id="GO:0006310">
    <property type="term" value="P:DNA recombination"/>
    <property type="evidence" value="ECO:0007669"/>
    <property type="project" value="UniProtKB-KW"/>
</dbReference>
<evidence type="ECO:0000313" key="3">
    <source>
        <dbReference type="EMBL" id="BCJ87922.1"/>
    </source>
</evidence>
<organism evidence="3 4">
    <name type="scientific">Effusibacillus dendaii</name>
    <dbReference type="NCBI Taxonomy" id="2743772"/>
    <lineage>
        <taxon>Bacteria</taxon>
        <taxon>Bacillati</taxon>
        <taxon>Bacillota</taxon>
        <taxon>Bacilli</taxon>
        <taxon>Bacillales</taxon>
        <taxon>Alicyclobacillaceae</taxon>
        <taxon>Effusibacillus</taxon>
    </lineage>
</organism>
<dbReference type="GO" id="GO:0015074">
    <property type="term" value="P:DNA integration"/>
    <property type="evidence" value="ECO:0007669"/>
    <property type="project" value="InterPro"/>
</dbReference>
<dbReference type="Proteomes" id="UP000593802">
    <property type="component" value="Chromosome"/>
</dbReference>
<proteinExistence type="predicted"/>
<reference evidence="3 4" key="1">
    <citation type="submission" date="2020-08" db="EMBL/GenBank/DDBJ databases">
        <title>Complete Genome Sequence of Effusibacillus dendaii Strain skT53, Isolated from Farmland soil.</title>
        <authorList>
            <person name="Konishi T."/>
            <person name="Kawasaki H."/>
        </authorList>
    </citation>
    <scope>NUCLEOTIDE SEQUENCE [LARGE SCALE GENOMIC DNA]</scope>
    <source>
        <strain evidence="4">skT53</strain>
    </source>
</reference>
<feature type="domain" description="Tyr recombinase" evidence="2">
    <location>
        <begin position="5"/>
        <end position="71"/>
    </location>
</feature>
<dbReference type="KEGG" id="eff:skT53_29070"/>
<evidence type="ECO:0000313" key="4">
    <source>
        <dbReference type="Proteomes" id="UP000593802"/>
    </source>
</evidence>
<dbReference type="EMBL" id="AP023366">
    <property type="protein sequence ID" value="BCJ87922.1"/>
    <property type="molecule type" value="Genomic_DNA"/>
</dbReference>
<evidence type="ECO:0000256" key="1">
    <source>
        <dbReference type="ARBA" id="ARBA00023172"/>
    </source>
</evidence>
<dbReference type="InterPro" id="IPR013762">
    <property type="entry name" value="Integrase-like_cat_sf"/>
</dbReference>
<dbReference type="Gene3D" id="1.10.443.10">
    <property type="entry name" value="Intergrase catalytic core"/>
    <property type="match status" value="1"/>
</dbReference>
<name>A0A7I8DF51_9BACL</name>
<dbReference type="InterPro" id="IPR002104">
    <property type="entry name" value="Integrase_catalytic"/>
</dbReference>
<sequence length="71" mass="8234">MQVNSKNHYLTKREVIQLLNQLRHQGYRDYLIGVSLVLLGLRVSELVSIKWGHFHSDPAETSVWLTVMEGQ</sequence>
<keyword evidence="1" id="KW-0233">DNA recombination</keyword>
<accession>A0A7I8DF51</accession>
<protein>
    <recommendedName>
        <fullName evidence="2">Tyr recombinase domain-containing protein</fullName>
    </recommendedName>
</protein>
<evidence type="ECO:0000259" key="2">
    <source>
        <dbReference type="PROSITE" id="PS51898"/>
    </source>
</evidence>
<dbReference type="GO" id="GO:0003677">
    <property type="term" value="F:DNA binding"/>
    <property type="evidence" value="ECO:0007669"/>
    <property type="project" value="InterPro"/>
</dbReference>
<keyword evidence="4" id="KW-1185">Reference proteome</keyword>
<dbReference type="InterPro" id="IPR011010">
    <property type="entry name" value="DNA_brk_join_enz"/>
</dbReference>
<dbReference type="SUPFAM" id="SSF56349">
    <property type="entry name" value="DNA breaking-rejoining enzymes"/>
    <property type="match status" value="1"/>
</dbReference>
<dbReference type="AlphaFoldDB" id="A0A7I8DF51"/>
<dbReference type="PROSITE" id="PS51898">
    <property type="entry name" value="TYR_RECOMBINASE"/>
    <property type="match status" value="1"/>
</dbReference>
<gene>
    <name evidence="3" type="ORF">skT53_29070</name>
</gene>